<proteinExistence type="predicted"/>
<dbReference type="Gene3D" id="3.40.50.300">
    <property type="entry name" value="P-loop containing nucleotide triphosphate hydrolases"/>
    <property type="match status" value="1"/>
</dbReference>
<dbReference type="PANTHER" id="PTHR19229">
    <property type="entry name" value="ATP-BINDING CASSETTE TRANSPORTER SUBFAMILY A ABCA"/>
    <property type="match status" value="1"/>
</dbReference>
<gene>
    <name evidence="9" type="ORF">KIPB_002009</name>
</gene>
<dbReference type="GO" id="GO:0016020">
    <property type="term" value="C:membrane"/>
    <property type="evidence" value="ECO:0007669"/>
    <property type="project" value="UniProtKB-SubCell"/>
</dbReference>
<evidence type="ECO:0000256" key="7">
    <source>
        <dbReference type="SAM" id="Phobius"/>
    </source>
</evidence>
<dbReference type="SMART" id="SM00382">
    <property type="entry name" value="AAA"/>
    <property type="match status" value="1"/>
</dbReference>
<feature type="transmembrane region" description="Helical" evidence="7">
    <location>
        <begin position="278"/>
        <end position="296"/>
    </location>
</feature>
<keyword evidence="10" id="KW-1185">Reference proteome</keyword>
<dbReference type="AlphaFoldDB" id="A0A9K3GFL2"/>
<comment type="subcellular location">
    <subcellularLocation>
        <location evidence="1">Membrane</location>
        <topology evidence="1">Multi-pass membrane protein</topology>
    </subcellularLocation>
</comment>
<feature type="transmembrane region" description="Helical" evidence="7">
    <location>
        <begin position="139"/>
        <end position="161"/>
    </location>
</feature>
<accession>A0A9K3GFL2</accession>
<keyword evidence="3" id="KW-0547">Nucleotide-binding</keyword>
<dbReference type="PROSITE" id="PS00211">
    <property type="entry name" value="ABC_TRANSPORTER_1"/>
    <property type="match status" value="1"/>
</dbReference>
<dbReference type="InterPro" id="IPR003439">
    <property type="entry name" value="ABC_transporter-like_ATP-bd"/>
</dbReference>
<comment type="caution">
    <text evidence="9">The sequence shown here is derived from an EMBL/GenBank/DDBJ whole genome shotgun (WGS) entry which is preliminary data.</text>
</comment>
<organism evidence="9 10">
    <name type="scientific">Kipferlia bialata</name>
    <dbReference type="NCBI Taxonomy" id="797122"/>
    <lineage>
        <taxon>Eukaryota</taxon>
        <taxon>Metamonada</taxon>
        <taxon>Carpediemonas-like organisms</taxon>
        <taxon>Kipferlia</taxon>
    </lineage>
</organism>
<dbReference type="InterPro" id="IPR013525">
    <property type="entry name" value="ABC2_TM"/>
</dbReference>
<dbReference type="OrthoDB" id="10255969at2759"/>
<dbReference type="InterPro" id="IPR027417">
    <property type="entry name" value="P-loop_NTPase"/>
</dbReference>
<dbReference type="CDD" id="cd03263">
    <property type="entry name" value="ABC_subfamily_A"/>
    <property type="match status" value="1"/>
</dbReference>
<evidence type="ECO:0000259" key="8">
    <source>
        <dbReference type="PROSITE" id="PS50893"/>
    </source>
</evidence>
<feature type="domain" description="ABC transporter" evidence="8">
    <location>
        <begin position="395"/>
        <end position="661"/>
    </location>
</feature>
<keyword evidence="4" id="KW-0067">ATP-binding</keyword>
<name>A0A9K3GFL2_9EUKA</name>
<reference evidence="9 10" key="1">
    <citation type="journal article" date="2018" name="PLoS ONE">
        <title>The draft genome of Kipferlia bialata reveals reductive genome evolution in fornicate parasites.</title>
        <authorList>
            <person name="Tanifuji G."/>
            <person name="Takabayashi S."/>
            <person name="Kume K."/>
            <person name="Takagi M."/>
            <person name="Nakayama T."/>
            <person name="Kamikawa R."/>
            <person name="Inagaki Y."/>
            <person name="Hashimoto T."/>
        </authorList>
    </citation>
    <scope>NUCLEOTIDE SEQUENCE [LARGE SCALE GENOMIC DNA]</scope>
    <source>
        <strain evidence="9">NY0173</strain>
    </source>
</reference>
<evidence type="ECO:0000256" key="4">
    <source>
        <dbReference type="ARBA" id="ARBA00022840"/>
    </source>
</evidence>
<evidence type="ECO:0000313" key="9">
    <source>
        <dbReference type="EMBL" id="GIQ81103.1"/>
    </source>
</evidence>
<feature type="transmembrane region" description="Helical" evidence="7">
    <location>
        <begin position="308"/>
        <end position="330"/>
    </location>
</feature>
<keyword evidence="2 7" id="KW-0812">Transmembrane</keyword>
<dbReference type="EMBL" id="BDIP01000307">
    <property type="protein sequence ID" value="GIQ81103.1"/>
    <property type="molecule type" value="Genomic_DNA"/>
</dbReference>
<feature type="transmembrane region" description="Helical" evidence="7">
    <location>
        <begin position="251"/>
        <end position="272"/>
    </location>
</feature>
<keyword evidence="5 7" id="KW-1133">Transmembrane helix</keyword>
<dbReference type="SUPFAM" id="SSF52540">
    <property type="entry name" value="P-loop containing nucleoside triphosphate hydrolases"/>
    <property type="match status" value="1"/>
</dbReference>
<dbReference type="Pfam" id="PF00005">
    <property type="entry name" value="ABC_tran"/>
    <property type="match status" value="1"/>
</dbReference>
<protein>
    <submittedName>
        <fullName evidence="9">ABC transporter A, ABCA</fullName>
    </submittedName>
</protein>
<dbReference type="InterPro" id="IPR017871">
    <property type="entry name" value="ABC_transporter-like_CS"/>
</dbReference>
<evidence type="ECO:0000256" key="1">
    <source>
        <dbReference type="ARBA" id="ARBA00004141"/>
    </source>
</evidence>
<dbReference type="GO" id="GO:0016887">
    <property type="term" value="F:ATP hydrolysis activity"/>
    <property type="evidence" value="ECO:0007669"/>
    <property type="project" value="InterPro"/>
</dbReference>
<dbReference type="Proteomes" id="UP000265618">
    <property type="component" value="Unassembled WGS sequence"/>
</dbReference>
<feature type="transmembrane region" description="Helical" evidence="7">
    <location>
        <begin position="181"/>
        <end position="208"/>
    </location>
</feature>
<evidence type="ECO:0000256" key="2">
    <source>
        <dbReference type="ARBA" id="ARBA00022692"/>
    </source>
</evidence>
<evidence type="ECO:0000256" key="3">
    <source>
        <dbReference type="ARBA" id="ARBA00022741"/>
    </source>
</evidence>
<evidence type="ECO:0000256" key="6">
    <source>
        <dbReference type="ARBA" id="ARBA00023136"/>
    </source>
</evidence>
<dbReference type="GO" id="GO:0005524">
    <property type="term" value="F:ATP binding"/>
    <property type="evidence" value="ECO:0007669"/>
    <property type="project" value="UniProtKB-KW"/>
</dbReference>
<dbReference type="PROSITE" id="PS50893">
    <property type="entry name" value="ABC_TRANSPORTER_2"/>
    <property type="match status" value="1"/>
</dbReference>
<dbReference type="InterPro" id="IPR003593">
    <property type="entry name" value="AAA+_ATPase"/>
</dbReference>
<dbReference type="GO" id="GO:0140359">
    <property type="term" value="F:ABC-type transporter activity"/>
    <property type="evidence" value="ECO:0007669"/>
    <property type="project" value="InterPro"/>
</dbReference>
<dbReference type="Pfam" id="PF12698">
    <property type="entry name" value="ABC2_membrane_3"/>
    <property type="match status" value="1"/>
</dbReference>
<evidence type="ECO:0000313" key="10">
    <source>
        <dbReference type="Proteomes" id="UP000265618"/>
    </source>
</evidence>
<dbReference type="InterPro" id="IPR026082">
    <property type="entry name" value="ABCA"/>
</dbReference>
<keyword evidence="6 7" id="KW-0472">Membrane</keyword>
<feature type="transmembrane region" description="Helical" evidence="7">
    <location>
        <begin position="220"/>
        <end position="239"/>
    </location>
</feature>
<evidence type="ECO:0000256" key="5">
    <source>
        <dbReference type="ARBA" id="ARBA00022989"/>
    </source>
</evidence>
<sequence length="754" mass="81545">MPAPVSAYATSTLADLVPEIQDVSGDIGTYDAVTVDYSFTDMDAIDDHIMDVWYDTPLNIIGYGADSVPTAAALEYTLMFNHSDTDAFGMAKLPSAYVTAGMDLMHNAYFEDSGVEAITRSRKSFPSEDTDTVMSIMDLGAIEVLGFCLHLLLPYFLVKLVSDRQHRIREQMEVSGLGRPVYFTVMFLFFFLFSLVSFTIMVVFAFLFDIHVVADSDLSALVIVFVAWAFTSVGFSFLIAPLLPTERLATVVGWVLVLLLNEGATIASFIYSPKQVNVSTALPSMAVMQLLFIMADEDEFHLADAEDYFFQIIAILVAVGIVCMVLGAILDKHIEAWIAVALSKMLEIRAKLKGQKASTAVVERVPVAEESGEISLTTDASASAIINQHSGDTLLKVDNLHVTYPNPGGAPIHAVRGVSLTGHRGECLGVLGPNGSGKTTTIRTLLGRVKACGDVTALGQTVMTQAKPGMASIAKLSHRYGVCPQDDALWLDLDARSHLMFYGAIKGLSGSDSLWSVTPYLLSLSLPIPNLKGLSGAALSEQCDTMLEHVQLANVAKNAVRTFSGGMKRRLSVAIALIGGADMIFLDEPTTGLDPQSRRGLWNIIRKAQKDKIVLLTTHSMEEAEALSTRILIVVNGKIRCEGSAVDLKARYSTGLTLSLIAENCTLPLPEDPVVQGVKEVCPAAEAERVFGNYVFRIPTATGDIATIYRYLQMNSERLAIRDMGLASTSLFEVFLRASGEGDMDAAVPAEESV</sequence>